<protein>
    <submittedName>
        <fullName evidence="2">Uncharacterized protein</fullName>
    </submittedName>
</protein>
<feature type="region of interest" description="Disordered" evidence="1">
    <location>
        <begin position="260"/>
        <end position="300"/>
    </location>
</feature>
<organism evidence="2 3">
    <name type="scientific">Reticulomyxa filosa</name>
    <dbReference type="NCBI Taxonomy" id="46433"/>
    <lineage>
        <taxon>Eukaryota</taxon>
        <taxon>Sar</taxon>
        <taxon>Rhizaria</taxon>
        <taxon>Retaria</taxon>
        <taxon>Foraminifera</taxon>
        <taxon>Monothalamids</taxon>
        <taxon>Reticulomyxidae</taxon>
        <taxon>Reticulomyxa</taxon>
    </lineage>
</organism>
<comment type="caution">
    <text evidence="2">The sequence shown here is derived from an EMBL/GenBank/DDBJ whole genome shotgun (WGS) entry which is preliminary data.</text>
</comment>
<sequence>MYFFCRRRSQRHHDEKTFHKEANLANEINISAGTRITATTAAATSTMMQPTNIPATRLTATAMISPSNMIMQPMNRNTITAQVRSSANMNMMPSPFMNMAQIEMGNANMGLAYVSPPHMIDTNVFATSNEDELEREKQQEEIAMAKQVEIEEMLRNAPQISFLPSIPSEGPSAADDTTVPVAYQNSLPHVEDQVNINVGNNHAPKKRPHKSRDSDDSNSAGSDSGDEKMDVLDQTFETPMGLPQLRFFFQYILQPKILKKKKRGQEIDLQESDDESDGNHEIAPPQMPISVDNDFASDQY</sequence>
<keyword evidence="3" id="KW-1185">Reference proteome</keyword>
<dbReference type="AlphaFoldDB" id="X6M9B8"/>
<gene>
    <name evidence="2" type="ORF">RFI_26909</name>
</gene>
<evidence type="ECO:0000256" key="1">
    <source>
        <dbReference type="SAM" id="MobiDB-lite"/>
    </source>
</evidence>
<dbReference type="EMBL" id="ASPP01023457">
    <property type="protein sequence ID" value="ETO10469.1"/>
    <property type="molecule type" value="Genomic_DNA"/>
</dbReference>
<name>X6M9B8_RETFI</name>
<proteinExistence type="predicted"/>
<evidence type="ECO:0000313" key="2">
    <source>
        <dbReference type="EMBL" id="ETO10469.1"/>
    </source>
</evidence>
<reference evidence="2 3" key="1">
    <citation type="journal article" date="2013" name="Curr. Biol.">
        <title>The Genome of the Foraminiferan Reticulomyxa filosa.</title>
        <authorList>
            <person name="Glockner G."/>
            <person name="Hulsmann N."/>
            <person name="Schleicher M."/>
            <person name="Noegel A.A."/>
            <person name="Eichinger L."/>
            <person name="Gallinger C."/>
            <person name="Pawlowski J."/>
            <person name="Sierra R."/>
            <person name="Euteneuer U."/>
            <person name="Pillet L."/>
            <person name="Moustafa A."/>
            <person name="Platzer M."/>
            <person name="Groth M."/>
            <person name="Szafranski K."/>
            <person name="Schliwa M."/>
        </authorList>
    </citation>
    <scope>NUCLEOTIDE SEQUENCE [LARGE SCALE GENOMIC DNA]</scope>
</reference>
<feature type="region of interest" description="Disordered" evidence="1">
    <location>
        <begin position="189"/>
        <end position="228"/>
    </location>
</feature>
<evidence type="ECO:0000313" key="3">
    <source>
        <dbReference type="Proteomes" id="UP000023152"/>
    </source>
</evidence>
<dbReference type="Proteomes" id="UP000023152">
    <property type="component" value="Unassembled WGS sequence"/>
</dbReference>
<accession>X6M9B8</accession>